<sequence length="282" mass="32260">MEQSTLILEKIRDLTYPCYRLNDHTLDENLPVFPDPPANNSRRPPPIRDIGVLGALPPELLQDVLYELDLRTLKNFRYVNRRAAELDYLQNVIREAMRIRIKSYLPLRPQHAYRKFGLNRHIVETLPRMSAIPGIYSPNEKKATRCVLVDYDSARCAGISLYGSLEAMENYVSDRAEQKHQEYLGKVAAAHESGSSTRHLRTPPAMDPFDGCSGNPHRFVAITRVPWLNEVSREVERGFHCVGCERLSRPPLHYRRKFTSASFIAHLEQCGDIKNGKHPDSG</sequence>
<keyword evidence="3" id="KW-1185">Reference proteome</keyword>
<accession>A0ABR0SYU4</accession>
<protein>
    <recommendedName>
        <fullName evidence="1">F-box domain-containing protein</fullName>
    </recommendedName>
</protein>
<organism evidence="2 3">
    <name type="scientific">Cladobotryum mycophilum</name>
    <dbReference type="NCBI Taxonomy" id="491253"/>
    <lineage>
        <taxon>Eukaryota</taxon>
        <taxon>Fungi</taxon>
        <taxon>Dikarya</taxon>
        <taxon>Ascomycota</taxon>
        <taxon>Pezizomycotina</taxon>
        <taxon>Sordariomycetes</taxon>
        <taxon>Hypocreomycetidae</taxon>
        <taxon>Hypocreales</taxon>
        <taxon>Hypocreaceae</taxon>
        <taxon>Cladobotryum</taxon>
    </lineage>
</organism>
<evidence type="ECO:0000259" key="1">
    <source>
        <dbReference type="PROSITE" id="PS50181"/>
    </source>
</evidence>
<name>A0ABR0SYU4_9HYPO</name>
<reference evidence="2 3" key="1">
    <citation type="submission" date="2024-01" db="EMBL/GenBank/DDBJ databases">
        <title>Complete genome of Cladobotryum mycophilum ATHUM6906.</title>
        <authorList>
            <person name="Christinaki A.C."/>
            <person name="Myridakis A.I."/>
            <person name="Kouvelis V.N."/>
        </authorList>
    </citation>
    <scope>NUCLEOTIDE SEQUENCE [LARGE SCALE GENOMIC DNA]</scope>
    <source>
        <strain evidence="2 3">ATHUM6906</strain>
    </source>
</reference>
<dbReference type="Proteomes" id="UP001338125">
    <property type="component" value="Unassembled WGS sequence"/>
</dbReference>
<evidence type="ECO:0000313" key="2">
    <source>
        <dbReference type="EMBL" id="KAK5997052.1"/>
    </source>
</evidence>
<comment type="caution">
    <text evidence="2">The sequence shown here is derived from an EMBL/GenBank/DDBJ whole genome shotgun (WGS) entry which is preliminary data.</text>
</comment>
<dbReference type="SUPFAM" id="SSF81383">
    <property type="entry name" value="F-box domain"/>
    <property type="match status" value="1"/>
</dbReference>
<feature type="domain" description="F-box" evidence="1">
    <location>
        <begin position="50"/>
        <end position="96"/>
    </location>
</feature>
<dbReference type="EMBL" id="JAVFKD010000002">
    <property type="protein sequence ID" value="KAK5997052.1"/>
    <property type="molecule type" value="Genomic_DNA"/>
</dbReference>
<proteinExistence type="predicted"/>
<gene>
    <name evidence="2" type="ORF">PT974_02403</name>
</gene>
<dbReference type="InterPro" id="IPR001810">
    <property type="entry name" value="F-box_dom"/>
</dbReference>
<evidence type="ECO:0000313" key="3">
    <source>
        <dbReference type="Proteomes" id="UP001338125"/>
    </source>
</evidence>
<dbReference type="PROSITE" id="PS50181">
    <property type="entry name" value="FBOX"/>
    <property type="match status" value="1"/>
</dbReference>
<dbReference type="InterPro" id="IPR036047">
    <property type="entry name" value="F-box-like_dom_sf"/>
</dbReference>